<sequence length="184" mass="20481">MSKIGIFFGTDTGSTRLVAKKIYSLLGEEVADKPKNINKTRPAELLQYDALILGTPSYGVGELPGLATGCMEANWAEFIPYLDDADLSGKRVALFGLGNQERYADRFASSMIHLYRIFYGYGADIVGQWPTEGYQFKHSHAIIDNQFVGIVLDQRTQPHLTEERLKIWLAQITPQLLPAALETA</sequence>
<dbReference type="SUPFAM" id="SSF52218">
    <property type="entry name" value="Flavoproteins"/>
    <property type="match status" value="1"/>
</dbReference>
<dbReference type="Proteomes" id="UP000033684">
    <property type="component" value="Unassembled WGS sequence"/>
</dbReference>
<evidence type="ECO:0000313" key="10">
    <source>
        <dbReference type="EMBL" id="KJV07653.1"/>
    </source>
</evidence>
<protein>
    <recommendedName>
        <fullName evidence="8">Flavodoxin</fullName>
    </recommendedName>
</protein>
<keyword evidence="4 8" id="KW-0285">Flavoprotein</keyword>
<evidence type="ECO:0000256" key="5">
    <source>
        <dbReference type="ARBA" id="ARBA00022643"/>
    </source>
</evidence>
<dbReference type="InterPro" id="IPR001094">
    <property type="entry name" value="Flavdoxin-like"/>
</dbReference>
<dbReference type="GO" id="GO:0009055">
    <property type="term" value="F:electron transfer activity"/>
    <property type="evidence" value="ECO:0007669"/>
    <property type="project" value="UniProtKB-UniRule"/>
</dbReference>
<dbReference type="PATRIC" id="fig|1632867.3.peg.2989"/>
<dbReference type="PANTHER" id="PTHR42809:SF1">
    <property type="entry name" value="FLAVODOXIN 1"/>
    <property type="match status" value="1"/>
</dbReference>
<evidence type="ECO:0000256" key="6">
    <source>
        <dbReference type="ARBA" id="ARBA00022982"/>
    </source>
</evidence>
<dbReference type="EMBL" id="LAJX01000025">
    <property type="protein sequence ID" value="KJV07653.1"/>
    <property type="molecule type" value="Genomic_DNA"/>
</dbReference>
<dbReference type="PRINTS" id="PR00369">
    <property type="entry name" value="FLAVODOXIN"/>
</dbReference>
<dbReference type="PROSITE" id="PS50902">
    <property type="entry name" value="FLAVODOXIN_LIKE"/>
    <property type="match status" value="1"/>
</dbReference>
<keyword evidence="11" id="KW-1185">Reference proteome</keyword>
<accession>A0A0F3IMC2</accession>
<evidence type="ECO:0000256" key="3">
    <source>
        <dbReference type="ARBA" id="ARBA00022448"/>
    </source>
</evidence>
<dbReference type="PANTHER" id="PTHR42809">
    <property type="entry name" value="FLAVODOXIN 2"/>
    <property type="match status" value="1"/>
</dbReference>
<dbReference type="PIRSF" id="PIRSF038996">
    <property type="entry name" value="FldA"/>
    <property type="match status" value="1"/>
</dbReference>
<dbReference type="Gene3D" id="3.40.50.360">
    <property type="match status" value="1"/>
</dbReference>
<dbReference type="Pfam" id="PF00258">
    <property type="entry name" value="Flavodoxin_1"/>
    <property type="match status" value="1"/>
</dbReference>
<evidence type="ECO:0000256" key="7">
    <source>
        <dbReference type="ARBA" id="ARBA00023231"/>
    </source>
</evidence>
<dbReference type="InterPro" id="IPR029039">
    <property type="entry name" value="Flavoprotein-like_sf"/>
</dbReference>
<proteinExistence type="inferred from homology"/>
<keyword evidence="5 8" id="KW-0288">FMN</keyword>
<dbReference type="InterPro" id="IPR010086">
    <property type="entry name" value="Flavodoxin_lc"/>
</dbReference>
<dbReference type="AlphaFoldDB" id="A0A0F3IMC2"/>
<evidence type="ECO:0000256" key="2">
    <source>
        <dbReference type="ARBA" id="ARBA00005267"/>
    </source>
</evidence>
<gene>
    <name evidence="10" type="ORF">VZ94_03250</name>
</gene>
<dbReference type="NCBIfam" id="TIGR01752">
    <property type="entry name" value="flav_long"/>
    <property type="match status" value="1"/>
</dbReference>
<dbReference type="OrthoDB" id="359268at2"/>
<evidence type="ECO:0000259" key="9">
    <source>
        <dbReference type="PROSITE" id="PS50902"/>
    </source>
</evidence>
<dbReference type="NCBIfam" id="NF006739">
    <property type="entry name" value="PRK09267.1-5"/>
    <property type="match status" value="1"/>
</dbReference>
<dbReference type="PROSITE" id="PS00201">
    <property type="entry name" value="FLAVODOXIN"/>
    <property type="match status" value="1"/>
</dbReference>
<comment type="similarity">
    <text evidence="2 8">Belongs to the flavodoxin family.</text>
</comment>
<reference evidence="10 11" key="2">
    <citation type="journal article" date="2016" name="Microb. Ecol.">
        <title>Genome Characteristics of a Novel Type I Methanotroph (Sn10-6) Isolated from a Flooded Indian Rice Field.</title>
        <authorList>
            <person name="Rahalkar M.C."/>
            <person name="Pandit P.S."/>
            <person name="Dhakephalkar P.K."/>
            <person name="Pore S."/>
            <person name="Arora P."/>
            <person name="Kapse N."/>
        </authorList>
    </citation>
    <scope>NUCLEOTIDE SEQUENCE [LARGE SCALE GENOMIC DNA]</scope>
    <source>
        <strain evidence="10 11">Sn10-6</strain>
    </source>
</reference>
<dbReference type="InterPro" id="IPR050619">
    <property type="entry name" value="Flavodoxin"/>
</dbReference>
<reference evidence="11" key="1">
    <citation type="submission" date="2015-03" db="EMBL/GenBank/DDBJ databases">
        <title>Draft genome sequence of a novel methanotroph (Sn10-6) isolated from flooded ricefield rhizosphere in India.</title>
        <authorList>
            <person name="Pandit P.S."/>
            <person name="Pore S.D."/>
            <person name="Arora P."/>
            <person name="Kapse N.G."/>
            <person name="Dhakephalkar P.K."/>
            <person name="Rahalkar M.C."/>
        </authorList>
    </citation>
    <scope>NUCLEOTIDE SEQUENCE [LARGE SCALE GENOMIC DNA]</scope>
    <source>
        <strain evidence="11">Sn10-6</strain>
    </source>
</reference>
<feature type="domain" description="Flavodoxin-like" evidence="9">
    <location>
        <begin position="4"/>
        <end position="173"/>
    </location>
</feature>
<dbReference type="InterPro" id="IPR008254">
    <property type="entry name" value="Flavodoxin/NO_synth"/>
</dbReference>
<dbReference type="GO" id="GO:0010181">
    <property type="term" value="F:FMN binding"/>
    <property type="evidence" value="ECO:0007669"/>
    <property type="project" value="UniProtKB-UniRule"/>
</dbReference>
<comment type="caution">
    <text evidence="10">The sequence shown here is derived from an EMBL/GenBank/DDBJ whole genome shotgun (WGS) entry which is preliminary data.</text>
</comment>
<evidence type="ECO:0000256" key="1">
    <source>
        <dbReference type="ARBA" id="ARBA00001917"/>
    </source>
</evidence>
<dbReference type="RefSeq" id="WP_045778147.1">
    <property type="nucleotide sequence ID" value="NZ_LAJX01000025.1"/>
</dbReference>
<keyword evidence="7" id="KW-0535">Nitrogen fixation</keyword>
<keyword evidence="6 8" id="KW-0249">Electron transport</keyword>
<evidence type="ECO:0000256" key="4">
    <source>
        <dbReference type="ARBA" id="ARBA00022630"/>
    </source>
</evidence>
<evidence type="ECO:0000256" key="8">
    <source>
        <dbReference type="PIRNR" id="PIRNR038996"/>
    </source>
</evidence>
<evidence type="ECO:0000313" key="11">
    <source>
        <dbReference type="Proteomes" id="UP000033684"/>
    </source>
</evidence>
<organism evidence="10 11">
    <name type="scientific">Methylocucumis oryzae</name>
    <dbReference type="NCBI Taxonomy" id="1632867"/>
    <lineage>
        <taxon>Bacteria</taxon>
        <taxon>Pseudomonadati</taxon>
        <taxon>Pseudomonadota</taxon>
        <taxon>Gammaproteobacteria</taxon>
        <taxon>Methylococcales</taxon>
        <taxon>Methylococcaceae</taxon>
        <taxon>Methylocucumis</taxon>
    </lineage>
</organism>
<name>A0A0F3IMC2_9GAMM</name>
<comment type="cofactor">
    <cofactor evidence="1 8">
        <name>FMN</name>
        <dbReference type="ChEBI" id="CHEBI:58210"/>
    </cofactor>
</comment>
<keyword evidence="3 8" id="KW-0813">Transport</keyword>
<dbReference type="InterPro" id="IPR001226">
    <property type="entry name" value="Flavodoxin_CS"/>
</dbReference>
<comment type="function">
    <text evidence="8">Low-potential electron donor to a number of redox enzymes.</text>
</comment>